<proteinExistence type="predicted"/>
<reference evidence="1 2" key="1">
    <citation type="journal article" date="2019" name="Nat. Ecol. Evol.">
        <title>Megaphylogeny resolves global patterns of mushroom evolution.</title>
        <authorList>
            <person name="Varga T."/>
            <person name="Krizsan K."/>
            <person name="Foldi C."/>
            <person name="Dima B."/>
            <person name="Sanchez-Garcia M."/>
            <person name="Sanchez-Ramirez S."/>
            <person name="Szollosi G.J."/>
            <person name="Szarkandi J.G."/>
            <person name="Papp V."/>
            <person name="Albert L."/>
            <person name="Andreopoulos W."/>
            <person name="Angelini C."/>
            <person name="Antonin V."/>
            <person name="Barry K.W."/>
            <person name="Bougher N.L."/>
            <person name="Buchanan P."/>
            <person name="Buyck B."/>
            <person name="Bense V."/>
            <person name="Catcheside P."/>
            <person name="Chovatia M."/>
            <person name="Cooper J."/>
            <person name="Damon W."/>
            <person name="Desjardin D."/>
            <person name="Finy P."/>
            <person name="Geml J."/>
            <person name="Haridas S."/>
            <person name="Hughes K."/>
            <person name="Justo A."/>
            <person name="Karasinski D."/>
            <person name="Kautmanova I."/>
            <person name="Kiss B."/>
            <person name="Kocsube S."/>
            <person name="Kotiranta H."/>
            <person name="LaButti K.M."/>
            <person name="Lechner B.E."/>
            <person name="Liimatainen K."/>
            <person name="Lipzen A."/>
            <person name="Lukacs Z."/>
            <person name="Mihaltcheva S."/>
            <person name="Morgado L.N."/>
            <person name="Niskanen T."/>
            <person name="Noordeloos M.E."/>
            <person name="Ohm R.A."/>
            <person name="Ortiz-Santana B."/>
            <person name="Ovrebo C."/>
            <person name="Racz N."/>
            <person name="Riley R."/>
            <person name="Savchenko A."/>
            <person name="Shiryaev A."/>
            <person name="Soop K."/>
            <person name="Spirin V."/>
            <person name="Szebenyi C."/>
            <person name="Tomsovsky M."/>
            <person name="Tulloss R.E."/>
            <person name="Uehling J."/>
            <person name="Grigoriev I.V."/>
            <person name="Vagvolgyi C."/>
            <person name="Papp T."/>
            <person name="Martin F.M."/>
            <person name="Miettinen O."/>
            <person name="Hibbett D.S."/>
            <person name="Nagy L.G."/>
        </authorList>
    </citation>
    <scope>NUCLEOTIDE SEQUENCE [LARGE SCALE GENOMIC DNA]</scope>
    <source>
        <strain evidence="1 2">NL-1719</strain>
    </source>
</reference>
<dbReference type="Proteomes" id="UP000308600">
    <property type="component" value="Unassembled WGS sequence"/>
</dbReference>
<accession>A0ACD3B882</accession>
<sequence>MNIESVGVLGFNLSAVVHLQSIAGVLGKIHEMNDTITPYLPLEIECAIFEIAARSARPCLAERINLLLVSKRTQHWVEPIIYRTSLCRYPGTGLDHLVPKESAPPVPSSKTHFIRHIYLVGAKEAEETSIRSMLLGCPNLTVLSLLTANGPCACLIFNLILGGNLPFLEHLSINMYMVPKELYSGPDIPRDLVAQVLGSLTHLELISDTPHSASSEMCSFLAHLPNLTHLNFLGFNNIPPSIVTTILSSSLAPKLKVFTMTKFHLEPLNTVKREHMDRYEEMGVDDIRLVCLKQQVMAYIQDYMTEACGTGIGAWKFVEDIIEERRKQSTGGGGLKIAGI</sequence>
<evidence type="ECO:0000313" key="1">
    <source>
        <dbReference type="EMBL" id="TFK74214.1"/>
    </source>
</evidence>
<evidence type="ECO:0000313" key="2">
    <source>
        <dbReference type="Proteomes" id="UP000308600"/>
    </source>
</evidence>
<name>A0ACD3B882_9AGAR</name>
<organism evidence="1 2">
    <name type="scientific">Pluteus cervinus</name>
    <dbReference type="NCBI Taxonomy" id="181527"/>
    <lineage>
        <taxon>Eukaryota</taxon>
        <taxon>Fungi</taxon>
        <taxon>Dikarya</taxon>
        <taxon>Basidiomycota</taxon>
        <taxon>Agaricomycotina</taxon>
        <taxon>Agaricomycetes</taxon>
        <taxon>Agaricomycetidae</taxon>
        <taxon>Agaricales</taxon>
        <taxon>Pluteineae</taxon>
        <taxon>Pluteaceae</taxon>
        <taxon>Pluteus</taxon>
    </lineage>
</organism>
<gene>
    <name evidence="1" type="ORF">BDN72DRAFT_893205</name>
</gene>
<keyword evidence="2" id="KW-1185">Reference proteome</keyword>
<protein>
    <submittedName>
        <fullName evidence="1">Uncharacterized protein</fullName>
    </submittedName>
</protein>
<dbReference type="EMBL" id="ML208269">
    <property type="protein sequence ID" value="TFK74214.1"/>
    <property type="molecule type" value="Genomic_DNA"/>
</dbReference>